<sequence length="75" mass="8427">MNRINSKIGRGVFYLGFLFLWFMQSGTCRLPHTQSLQEESTFRFTAPVDSVSNRDLKSGSVRMIPAIVIGTMNGL</sequence>
<dbReference type="EMBL" id="SLWK01000005">
    <property type="protein sequence ID" value="TCO08303.1"/>
    <property type="molecule type" value="Genomic_DNA"/>
</dbReference>
<reference evidence="1 2" key="1">
    <citation type="submission" date="2019-03" db="EMBL/GenBank/DDBJ databases">
        <title>Genomic Encyclopedia of Type Strains, Phase IV (KMG-IV): sequencing the most valuable type-strain genomes for metagenomic binning, comparative biology and taxonomic classification.</title>
        <authorList>
            <person name="Goeker M."/>
        </authorList>
    </citation>
    <scope>NUCLEOTIDE SEQUENCE [LARGE SCALE GENOMIC DNA]</scope>
    <source>
        <strain evidence="1 2">DSM 24179</strain>
    </source>
</reference>
<accession>A0A4R2GJ28</accession>
<dbReference type="RefSeq" id="WP_132433602.1">
    <property type="nucleotide sequence ID" value="NZ_SLWK01000005.1"/>
</dbReference>
<evidence type="ECO:0000313" key="2">
    <source>
        <dbReference type="Proteomes" id="UP000295221"/>
    </source>
</evidence>
<dbReference type="AlphaFoldDB" id="A0A4R2GJ28"/>
<keyword evidence="2" id="KW-1185">Reference proteome</keyword>
<gene>
    <name evidence="1" type="ORF">EV194_105107</name>
</gene>
<organism evidence="1 2">
    <name type="scientific">Natronoflexus pectinivorans</name>
    <dbReference type="NCBI Taxonomy" id="682526"/>
    <lineage>
        <taxon>Bacteria</taxon>
        <taxon>Pseudomonadati</taxon>
        <taxon>Bacteroidota</taxon>
        <taxon>Bacteroidia</taxon>
        <taxon>Marinilabiliales</taxon>
        <taxon>Marinilabiliaceae</taxon>
        <taxon>Natronoflexus</taxon>
    </lineage>
</organism>
<dbReference type="OrthoDB" id="9891673at2"/>
<comment type="caution">
    <text evidence="1">The sequence shown here is derived from an EMBL/GenBank/DDBJ whole genome shotgun (WGS) entry which is preliminary data.</text>
</comment>
<name>A0A4R2GJ28_9BACT</name>
<dbReference type="Proteomes" id="UP000295221">
    <property type="component" value="Unassembled WGS sequence"/>
</dbReference>
<proteinExistence type="predicted"/>
<protein>
    <submittedName>
        <fullName evidence="1">Uncharacterized protein</fullName>
    </submittedName>
</protein>
<evidence type="ECO:0000313" key="1">
    <source>
        <dbReference type="EMBL" id="TCO08303.1"/>
    </source>
</evidence>